<dbReference type="Gene3D" id="1.20.5.1930">
    <property type="match status" value="1"/>
</dbReference>
<dbReference type="PROSITE" id="PS50109">
    <property type="entry name" value="HIS_KIN"/>
    <property type="match status" value="1"/>
</dbReference>
<feature type="transmembrane region" description="Helical" evidence="21">
    <location>
        <begin position="181"/>
        <end position="203"/>
    </location>
</feature>
<dbReference type="Gene3D" id="6.10.340.10">
    <property type="match status" value="1"/>
</dbReference>
<dbReference type="SUPFAM" id="SSF55874">
    <property type="entry name" value="ATPase domain of HSP90 chaperone/DNA topoisomerase II/histidine kinase"/>
    <property type="match status" value="1"/>
</dbReference>
<reference evidence="24 25" key="1">
    <citation type="journal article" date="2008" name="Int. J. Syst. Evol. Microbiol.">
        <title>Description of Roseateles aquatilis sp. nov. and Roseateles terrae sp. nov., in the class Betaproteobacteria, and emended description of the genus Roseateles.</title>
        <authorList>
            <person name="Gomila M."/>
            <person name="Bowien B."/>
            <person name="Falsen E."/>
            <person name="Moore E.R."/>
            <person name="Lalucat J."/>
        </authorList>
    </citation>
    <scope>NUCLEOTIDE SEQUENCE [LARGE SCALE GENOMIC DNA]</scope>
    <source>
        <strain evidence="24 25">CCUG 48205</strain>
    </source>
</reference>
<dbReference type="EMBL" id="NIOF01000006">
    <property type="protein sequence ID" value="OWQ88849.1"/>
    <property type="molecule type" value="Genomic_DNA"/>
</dbReference>
<feature type="transmembrane region" description="Helical" evidence="21">
    <location>
        <begin position="27"/>
        <end position="48"/>
    </location>
</feature>
<evidence type="ECO:0000256" key="3">
    <source>
        <dbReference type="ARBA" id="ARBA00004370"/>
    </source>
</evidence>
<keyword evidence="21" id="KW-0472">Membrane</keyword>
<keyword evidence="14" id="KW-0067">ATP-binding</keyword>
<dbReference type="SMART" id="SM00387">
    <property type="entry name" value="HATPase_c"/>
    <property type="match status" value="1"/>
</dbReference>
<evidence type="ECO:0000256" key="16">
    <source>
        <dbReference type="ARBA" id="ARBA00023012"/>
    </source>
</evidence>
<dbReference type="GO" id="GO:0016020">
    <property type="term" value="C:membrane"/>
    <property type="evidence" value="ECO:0007669"/>
    <property type="project" value="UniProtKB-SubCell"/>
</dbReference>
<dbReference type="GO" id="GO:0051539">
    <property type="term" value="F:4 iron, 4 sulfur cluster binding"/>
    <property type="evidence" value="ECO:0007669"/>
    <property type="project" value="UniProtKB-KW"/>
</dbReference>
<dbReference type="GO" id="GO:0046872">
    <property type="term" value="F:metal ion binding"/>
    <property type="evidence" value="ECO:0007669"/>
    <property type="project" value="UniProtKB-KW"/>
</dbReference>
<comment type="caution">
    <text evidence="24">The sequence shown here is derived from an EMBL/GenBank/DDBJ whole genome shotgun (WGS) entry which is preliminary data.</text>
</comment>
<dbReference type="InterPro" id="IPR005467">
    <property type="entry name" value="His_kinase_dom"/>
</dbReference>
<evidence type="ECO:0000256" key="11">
    <source>
        <dbReference type="ARBA" id="ARBA00022723"/>
    </source>
</evidence>
<keyword evidence="12" id="KW-0547">Nucleotide-binding</keyword>
<dbReference type="InterPro" id="IPR050482">
    <property type="entry name" value="Sensor_HK_TwoCompSys"/>
</dbReference>
<evidence type="ECO:0000256" key="20">
    <source>
        <dbReference type="SAM" id="Coils"/>
    </source>
</evidence>
<evidence type="ECO:0000256" key="12">
    <source>
        <dbReference type="ARBA" id="ARBA00022741"/>
    </source>
</evidence>
<keyword evidence="9" id="KW-0597">Phosphoprotein</keyword>
<protein>
    <recommendedName>
        <fullName evidence="6">Oxygen sensor histidine kinase NreB</fullName>
        <ecNumber evidence="5">2.7.13.3</ecNumber>
    </recommendedName>
    <alternativeName>
        <fullName evidence="19">Nitrogen regulation protein B</fullName>
    </alternativeName>
</protein>
<keyword evidence="15" id="KW-0408">Iron</keyword>
<dbReference type="PANTHER" id="PTHR24421:SF10">
    <property type="entry name" value="NITRATE_NITRITE SENSOR PROTEIN NARQ"/>
    <property type="match status" value="1"/>
</dbReference>
<keyword evidence="7" id="KW-0004">4Fe-4S</keyword>
<feature type="coiled-coil region" evidence="20">
    <location>
        <begin position="259"/>
        <end position="311"/>
    </location>
</feature>
<keyword evidence="13" id="KW-0418">Kinase</keyword>
<evidence type="ECO:0000256" key="4">
    <source>
        <dbReference type="ARBA" id="ARBA00004496"/>
    </source>
</evidence>
<evidence type="ECO:0000256" key="21">
    <source>
        <dbReference type="SAM" id="Phobius"/>
    </source>
</evidence>
<comment type="cofactor">
    <cofactor evidence="2">
        <name>[4Fe-4S] cluster</name>
        <dbReference type="ChEBI" id="CHEBI:49883"/>
    </cofactor>
</comment>
<evidence type="ECO:0000256" key="19">
    <source>
        <dbReference type="ARBA" id="ARBA00030800"/>
    </source>
</evidence>
<dbReference type="GO" id="GO:0005737">
    <property type="term" value="C:cytoplasm"/>
    <property type="evidence" value="ECO:0007669"/>
    <property type="project" value="UniProtKB-SubCell"/>
</dbReference>
<keyword evidence="20" id="KW-0175">Coiled coil</keyword>
<evidence type="ECO:0000259" key="23">
    <source>
        <dbReference type="PROSITE" id="PS50885"/>
    </source>
</evidence>
<keyword evidence="11" id="KW-0479">Metal-binding</keyword>
<evidence type="ECO:0000256" key="15">
    <source>
        <dbReference type="ARBA" id="ARBA00023004"/>
    </source>
</evidence>
<evidence type="ECO:0000256" key="2">
    <source>
        <dbReference type="ARBA" id="ARBA00001966"/>
    </source>
</evidence>
<accession>A0A246J8N2</accession>
<dbReference type="Gene3D" id="3.30.565.10">
    <property type="entry name" value="Histidine kinase-like ATPase, C-terminal domain"/>
    <property type="match status" value="1"/>
</dbReference>
<dbReference type="PRINTS" id="PR00344">
    <property type="entry name" value="BCTRLSENSOR"/>
</dbReference>
<evidence type="ECO:0000259" key="22">
    <source>
        <dbReference type="PROSITE" id="PS50109"/>
    </source>
</evidence>
<evidence type="ECO:0000256" key="7">
    <source>
        <dbReference type="ARBA" id="ARBA00022485"/>
    </source>
</evidence>
<evidence type="ECO:0000256" key="18">
    <source>
        <dbReference type="ARBA" id="ARBA00024827"/>
    </source>
</evidence>
<feature type="domain" description="HAMP" evidence="23">
    <location>
        <begin position="204"/>
        <end position="256"/>
    </location>
</feature>
<evidence type="ECO:0000313" key="25">
    <source>
        <dbReference type="Proteomes" id="UP000197468"/>
    </source>
</evidence>
<dbReference type="InterPro" id="IPR011712">
    <property type="entry name" value="Sig_transdc_His_kin_sub3_dim/P"/>
</dbReference>
<proteinExistence type="predicted"/>
<keyword evidence="21" id="KW-1133">Transmembrane helix</keyword>
<dbReference type="GO" id="GO:0005524">
    <property type="term" value="F:ATP binding"/>
    <property type="evidence" value="ECO:0007669"/>
    <property type="project" value="UniProtKB-KW"/>
</dbReference>
<keyword evidence="10" id="KW-0808">Transferase</keyword>
<dbReference type="InterPro" id="IPR003660">
    <property type="entry name" value="HAMP_dom"/>
</dbReference>
<feature type="domain" description="Histidine kinase" evidence="22">
    <location>
        <begin position="414"/>
        <end position="502"/>
    </location>
</feature>
<dbReference type="Proteomes" id="UP000197468">
    <property type="component" value="Unassembled WGS sequence"/>
</dbReference>
<evidence type="ECO:0000256" key="9">
    <source>
        <dbReference type="ARBA" id="ARBA00022553"/>
    </source>
</evidence>
<dbReference type="Pfam" id="PF07730">
    <property type="entry name" value="HisKA_3"/>
    <property type="match status" value="1"/>
</dbReference>
<dbReference type="Pfam" id="PF02518">
    <property type="entry name" value="HATPase_c"/>
    <property type="match status" value="1"/>
</dbReference>
<dbReference type="InterPro" id="IPR004358">
    <property type="entry name" value="Sig_transdc_His_kin-like_C"/>
</dbReference>
<dbReference type="InterPro" id="IPR003594">
    <property type="entry name" value="HATPase_dom"/>
</dbReference>
<dbReference type="EC" id="2.7.13.3" evidence="5"/>
<name>A0A246J8N2_9BURK</name>
<evidence type="ECO:0000256" key="10">
    <source>
        <dbReference type="ARBA" id="ARBA00022679"/>
    </source>
</evidence>
<evidence type="ECO:0000256" key="17">
    <source>
        <dbReference type="ARBA" id="ARBA00023014"/>
    </source>
</evidence>
<keyword evidence="17" id="KW-0411">Iron-sulfur</keyword>
<dbReference type="GO" id="GO:0046983">
    <property type="term" value="F:protein dimerization activity"/>
    <property type="evidence" value="ECO:0007669"/>
    <property type="project" value="InterPro"/>
</dbReference>
<evidence type="ECO:0000256" key="6">
    <source>
        <dbReference type="ARBA" id="ARBA00017322"/>
    </source>
</evidence>
<evidence type="ECO:0000256" key="14">
    <source>
        <dbReference type="ARBA" id="ARBA00022840"/>
    </source>
</evidence>
<evidence type="ECO:0000256" key="1">
    <source>
        <dbReference type="ARBA" id="ARBA00000085"/>
    </source>
</evidence>
<comment type="catalytic activity">
    <reaction evidence="1">
        <text>ATP + protein L-histidine = ADP + protein N-phospho-L-histidine.</text>
        <dbReference type="EC" id="2.7.13.3"/>
    </reaction>
</comment>
<keyword evidence="21" id="KW-0812">Transmembrane</keyword>
<dbReference type="CDD" id="cd16917">
    <property type="entry name" value="HATPase_UhpB-NarQ-NarX-like"/>
    <property type="match status" value="1"/>
</dbReference>
<comment type="subcellular location">
    <subcellularLocation>
        <location evidence="4">Cytoplasm</location>
    </subcellularLocation>
    <subcellularLocation>
        <location evidence="3">Membrane</location>
    </subcellularLocation>
</comment>
<gene>
    <name evidence="24" type="ORF">CDN99_15350</name>
</gene>
<comment type="function">
    <text evidence="18">Member of the two-component regulatory system NreB/NreC involved in the control of dissimilatory nitrate/nitrite reduction in response to oxygen. NreB functions as a direct oxygen sensor histidine kinase which is autophosphorylated, in the absence of oxygen, probably at the conserved histidine residue, and transfers its phosphate group probably to a conserved aspartate residue of NreC. NreB/NreC activates the expression of the nitrate (narGHJI) and nitrite (nir) reductase operons, as well as the putative nitrate transporter gene narT.</text>
</comment>
<dbReference type="InterPro" id="IPR036890">
    <property type="entry name" value="HATPase_C_sf"/>
</dbReference>
<sequence length="508" mass="54933">MKPEATPVRRDRVLSPRTLQPSITTRLVLIACVPALLMFVVITVAIWLSGRDEAVKSVEERGAVIASSLAQTGQYGLMSGNSASLERSIRRMVESDDSIASIELTDANGHAVARAVATDRPGNLTVERDVRADVFGIDLLDNSFSAREQPIEAATRDGRVIGKVTVRLSSQPIERAQLKRVLVGGLAVLLVACLSVATGLAMAQRLREPLHLAMAALREIRQGRYDVNLRVEATGDLGELQATINEVAREQSTRDETTRALVERRTADLQEAIAKAQAADAERGKLLARSNRQLEDERKRIAVEIHDHLNATLIGLRSKVQHIADVSATMQGAQAKEVHATATEITKTIAALYQSARDLIKQLRPEVIDVLGLAGALQEMTREYNQLVPLVRFVLHVSPDFPPLRGQVAIVAYRLVQEALSNVVKHSSASRAEVSLTAEGGGSEMLIAVRDDGVGFDPARTGSGSLGLAGMRERVAGAGGRMRIHSRRGQGTRVTFRLPVVEGEDPTA</sequence>
<organism evidence="24 25">
    <name type="scientific">Roseateles aquatilis</name>
    <dbReference type="NCBI Taxonomy" id="431061"/>
    <lineage>
        <taxon>Bacteria</taxon>
        <taxon>Pseudomonadati</taxon>
        <taxon>Pseudomonadota</taxon>
        <taxon>Betaproteobacteria</taxon>
        <taxon>Burkholderiales</taxon>
        <taxon>Sphaerotilaceae</taxon>
        <taxon>Roseateles</taxon>
    </lineage>
</organism>
<evidence type="ECO:0000313" key="24">
    <source>
        <dbReference type="EMBL" id="OWQ88849.1"/>
    </source>
</evidence>
<keyword evidence="16" id="KW-0902">Two-component regulatory system</keyword>
<keyword evidence="25" id="KW-1185">Reference proteome</keyword>
<evidence type="ECO:0000256" key="13">
    <source>
        <dbReference type="ARBA" id="ARBA00022777"/>
    </source>
</evidence>
<dbReference type="PROSITE" id="PS50885">
    <property type="entry name" value="HAMP"/>
    <property type="match status" value="1"/>
</dbReference>
<evidence type="ECO:0000256" key="8">
    <source>
        <dbReference type="ARBA" id="ARBA00022490"/>
    </source>
</evidence>
<dbReference type="AlphaFoldDB" id="A0A246J8N2"/>
<dbReference type="GO" id="GO:0000155">
    <property type="term" value="F:phosphorelay sensor kinase activity"/>
    <property type="evidence" value="ECO:0007669"/>
    <property type="project" value="InterPro"/>
</dbReference>
<evidence type="ECO:0000256" key="5">
    <source>
        <dbReference type="ARBA" id="ARBA00012438"/>
    </source>
</evidence>
<keyword evidence="8" id="KW-0963">Cytoplasm</keyword>
<dbReference type="PANTHER" id="PTHR24421">
    <property type="entry name" value="NITRATE/NITRITE SENSOR PROTEIN NARX-RELATED"/>
    <property type="match status" value="1"/>
</dbReference>